<dbReference type="Gene3D" id="3.40.50.300">
    <property type="entry name" value="P-loop containing nucleotide triphosphate hydrolases"/>
    <property type="match status" value="1"/>
</dbReference>
<dbReference type="EMBL" id="JACGWN010000003">
    <property type="protein sequence ID" value="KAL0456232.1"/>
    <property type="molecule type" value="Genomic_DNA"/>
</dbReference>
<dbReference type="GO" id="GO:0005524">
    <property type="term" value="F:ATP binding"/>
    <property type="evidence" value="ECO:0007669"/>
    <property type="project" value="UniProtKB-KW"/>
</dbReference>
<comment type="caution">
    <text evidence="3">The sequence shown here is derived from an EMBL/GenBank/DDBJ whole genome shotgun (WGS) entry which is preliminary data.</text>
</comment>
<dbReference type="InterPro" id="IPR027417">
    <property type="entry name" value="P-loop_NTPase"/>
</dbReference>
<comment type="similarity">
    <text evidence="1">Belongs to the helicase family.</text>
</comment>
<dbReference type="GO" id="GO:0043139">
    <property type="term" value="F:5'-3' DNA helicase activity"/>
    <property type="evidence" value="ECO:0007669"/>
    <property type="project" value="UniProtKB-EC"/>
</dbReference>
<keyword evidence="1" id="KW-0067">ATP-binding</keyword>
<evidence type="ECO:0000256" key="1">
    <source>
        <dbReference type="RuleBase" id="RU363044"/>
    </source>
</evidence>
<dbReference type="PANTHER" id="PTHR10492">
    <property type="match status" value="1"/>
</dbReference>
<dbReference type="InterPro" id="IPR010285">
    <property type="entry name" value="DNA_helicase_pif1-like_DEAD"/>
</dbReference>
<proteinExistence type="inferred from homology"/>
<name>A0AAW2XQD6_9LAMI</name>
<dbReference type="GO" id="GO:0000723">
    <property type="term" value="P:telomere maintenance"/>
    <property type="evidence" value="ECO:0007669"/>
    <property type="project" value="InterPro"/>
</dbReference>
<comment type="catalytic activity">
    <reaction evidence="1">
        <text>ATP + H2O = ADP + phosphate + H(+)</text>
        <dbReference type="Rhea" id="RHEA:13065"/>
        <dbReference type="ChEBI" id="CHEBI:15377"/>
        <dbReference type="ChEBI" id="CHEBI:15378"/>
        <dbReference type="ChEBI" id="CHEBI:30616"/>
        <dbReference type="ChEBI" id="CHEBI:43474"/>
        <dbReference type="ChEBI" id="CHEBI:456216"/>
        <dbReference type="EC" id="5.6.2.3"/>
    </reaction>
</comment>
<dbReference type="PANTHER" id="PTHR10492:SF90">
    <property type="entry name" value="ATP-DEPENDENT DNA HELICASE"/>
    <property type="match status" value="1"/>
</dbReference>
<dbReference type="EC" id="5.6.2.3" evidence="1"/>
<keyword evidence="1" id="KW-0378">Hydrolase</keyword>
<protein>
    <recommendedName>
        <fullName evidence="1">ATP-dependent DNA helicase</fullName>
        <ecNumber evidence="1">5.6.2.3</ecNumber>
    </recommendedName>
</protein>
<gene>
    <name evidence="3" type="ORF">Slati_0962400</name>
</gene>
<dbReference type="GO" id="GO:0006281">
    <property type="term" value="P:DNA repair"/>
    <property type="evidence" value="ECO:0007669"/>
    <property type="project" value="UniProtKB-KW"/>
</dbReference>
<keyword evidence="1" id="KW-0234">DNA repair</keyword>
<dbReference type="Pfam" id="PF05970">
    <property type="entry name" value="PIF1"/>
    <property type="match status" value="1"/>
</dbReference>
<keyword evidence="1" id="KW-0233">DNA recombination</keyword>
<dbReference type="AlphaFoldDB" id="A0AAW2XQD6"/>
<reference evidence="3" key="2">
    <citation type="journal article" date="2024" name="Plant">
        <title>Genomic evolution and insights into agronomic trait innovations of Sesamum species.</title>
        <authorList>
            <person name="Miao H."/>
            <person name="Wang L."/>
            <person name="Qu L."/>
            <person name="Liu H."/>
            <person name="Sun Y."/>
            <person name="Le M."/>
            <person name="Wang Q."/>
            <person name="Wei S."/>
            <person name="Zheng Y."/>
            <person name="Lin W."/>
            <person name="Duan Y."/>
            <person name="Cao H."/>
            <person name="Xiong S."/>
            <person name="Wang X."/>
            <person name="Wei L."/>
            <person name="Li C."/>
            <person name="Ma Q."/>
            <person name="Ju M."/>
            <person name="Zhao R."/>
            <person name="Li G."/>
            <person name="Mu C."/>
            <person name="Tian Q."/>
            <person name="Mei H."/>
            <person name="Zhang T."/>
            <person name="Gao T."/>
            <person name="Zhang H."/>
        </authorList>
    </citation>
    <scope>NUCLEOTIDE SEQUENCE</scope>
    <source>
        <strain evidence="3">KEN1</strain>
    </source>
</reference>
<sequence>MVVDEDTTCRINQGTPLANFICKASLVIWDETPMEHRNVFKTVDKIFKNIIGYTDPDAKRKVFGSKTIVLRGDFRQILSVVVRVGREDIVASSVNPSKDIWQDCKVLELTTNMRLHHSSLDPKELEIMRNFGKWILELGDEKLPAYNFDNEDEPSWIKIPDNLLIHNSGDPIMDVVSSTYPDLVFKYNDPIFF</sequence>
<keyword evidence="1" id="KW-0547">Nucleotide-binding</keyword>
<dbReference type="GO" id="GO:0016787">
    <property type="term" value="F:hydrolase activity"/>
    <property type="evidence" value="ECO:0007669"/>
    <property type="project" value="UniProtKB-KW"/>
</dbReference>
<organism evidence="3">
    <name type="scientific">Sesamum latifolium</name>
    <dbReference type="NCBI Taxonomy" id="2727402"/>
    <lineage>
        <taxon>Eukaryota</taxon>
        <taxon>Viridiplantae</taxon>
        <taxon>Streptophyta</taxon>
        <taxon>Embryophyta</taxon>
        <taxon>Tracheophyta</taxon>
        <taxon>Spermatophyta</taxon>
        <taxon>Magnoliopsida</taxon>
        <taxon>eudicotyledons</taxon>
        <taxon>Gunneridae</taxon>
        <taxon>Pentapetalae</taxon>
        <taxon>asterids</taxon>
        <taxon>lamiids</taxon>
        <taxon>Lamiales</taxon>
        <taxon>Pedaliaceae</taxon>
        <taxon>Sesamum</taxon>
    </lineage>
</organism>
<evidence type="ECO:0000259" key="2">
    <source>
        <dbReference type="Pfam" id="PF05970"/>
    </source>
</evidence>
<keyword evidence="1" id="KW-0227">DNA damage</keyword>
<accession>A0AAW2XQD6</accession>
<dbReference type="GO" id="GO:0006310">
    <property type="term" value="P:DNA recombination"/>
    <property type="evidence" value="ECO:0007669"/>
    <property type="project" value="UniProtKB-KW"/>
</dbReference>
<keyword evidence="1" id="KW-0347">Helicase</keyword>
<reference evidence="3" key="1">
    <citation type="submission" date="2020-06" db="EMBL/GenBank/DDBJ databases">
        <authorList>
            <person name="Li T."/>
            <person name="Hu X."/>
            <person name="Zhang T."/>
            <person name="Song X."/>
            <person name="Zhang H."/>
            <person name="Dai N."/>
            <person name="Sheng W."/>
            <person name="Hou X."/>
            <person name="Wei L."/>
        </authorList>
    </citation>
    <scope>NUCLEOTIDE SEQUENCE</scope>
    <source>
        <strain evidence="3">KEN1</strain>
        <tissue evidence="3">Leaf</tissue>
    </source>
</reference>
<feature type="domain" description="DNA helicase Pif1-like DEAD-box helicase" evidence="2">
    <location>
        <begin position="3"/>
        <end position="145"/>
    </location>
</feature>
<evidence type="ECO:0000313" key="3">
    <source>
        <dbReference type="EMBL" id="KAL0456232.1"/>
    </source>
</evidence>
<comment type="cofactor">
    <cofactor evidence="1">
        <name>Mg(2+)</name>
        <dbReference type="ChEBI" id="CHEBI:18420"/>
    </cofactor>
</comment>